<evidence type="ECO:0000313" key="11">
    <source>
        <dbReference type="EMBL" id="GKJ88086.1"/>
    </source>
</evidence>
<evidence type="ECO:0000256" key="9">
    <source>
        <dbReference type="PROSITE-ProRule" id="PRU00560"/>
    </source>
</evidence>
<dbReference type="InterPro" id="IPR013498">
    <property type="entry name" value="Topo_IA_Znf"/>
</dbReference>
<organism evidence="11 12">
    <name type="scientific">Klebsiella variicola</name>
    <dbReference type="NCBI Taxonomy" id="244366"/>
    <lineage>
        <taxon>Bacteria</taxon>
        <taxon>Pseudomonadati</taxon>
        <taxon>Pseudomonadota</taxon>
        <taxon>Gammaproteobacteria</taxon>
        <taxon>Enterobacterales</taxon>
        <taxon>Enterobacteriaceae</taxon>
        <taxon>Klebsiella/Raoultella group</taxon>
        <taxon>Klebsiella</taxon>
        <taxon>Klebsiella pneumoniae complex</taxon>
    </lineage>
</organism>
<dbReference type="SUPFAM" id="SSF52540">
    <property type="entry name" value="P-loop containing nucleoside triphosphate hydrolases"/>
    <property type="match status" value="1"/>
</dbReference>
<dbReference type="GO" id="GO:0016787">
    <property type="term" value="F:hydrolase activity"/>
    <property type="evidence" value="ECO:0007669"/>
    <property type="project" value="UniProtKB-UniRule"/>
</dbReference>
<dbReference type="AlphaFoldDB" id="A0A9P3P4E5"/>
<keyword evidence="3 9" id="KW-0347">Helicase</keyword>
<dbReference type="Proteomes" id="UP001060507">
    <property type="component" value="Unassembled WGS sequence"/>
</dbReference>
<evidence type="ECO:0000256" key="8">
    <source>
        <dbReference type="ARBA" id="ARBA00048988"/>
    </source>
</evidence>
<dbReference type="PANTHER" id="PTHR11070">
    <property type="entry name" value="UVRD / RECB / PCRA DNA HELICASE FAMILY MEMBER"/>
    <property type="match status" value="1"/>
</dbReference>
<dbReference type="GO" id="GO:0003677">
    <property type="term" value="F:DNA binding"/>
    <property type="evidence" value="ECO:0007669"/>
    <property type="project" value="InterPro"/>
</dbReference>
<reference evidence="11" key="1">
    <citation type="journal article" date="2022" name="J. Appl. Microbiol.">
        <title>PCR-based ORF typing of Klebsiella pneumoniae for rapid identification of global clones and transmission events.</title>
        <authorList>
            <person name="Nonogaki R."/>
            <person name="Iijima A."/>
            <person name="Kawamura K."/>
            <person name="Kayama S."/>
            <person name="Sugai M."/>
            <person name="Yagi T."/>
            <person name="Arakawa Y."/>
            <person name="Doi Y."/>
            <person name="Suzuki M."/>
        </authorList>
    </citation>
    <scope>NUCLEOTIDE SEQUENCE</scope>
    <source>
        <strain evidence="11">NUKP-37</strain>
    </source>
</reference>
<feature type="binding site" evidence="9">
    <location>
        <begin position="208"/>
        <end position="215"/>
    </location>
    <ligand>
        <name>ATP</name>
        <dbReference type="ChEBI" id="CHEBI:30616"/>
    </ligand>
</feature>
<evidence type="ECO:0000256" key="5">
    <source>
        <dbReference type="ARBA" id="ARBA00023235"/>
    </source>
</evidence>
<proteinExistence type="predicted"/>
<dbReference type="InterPro" id="IPR000212">
    <property type="entry name" value="DNA_helicase_UvrD/REP"/>
</dbReference>
<comment type="catalytic activity">
    <reaction evidence="8">
        <text>ATP + H2O = ADP + phosphate + H(+)</text>
        <dbReference type="Rhea" id="RHEA:13065"/>
        <dbReference type="ChEBI" id="CHEBI:15377"/>
        <dbReference type="ChEBI" id="CHEBI:15378"/>
        <dbReference type="ChEBI" id="CHEBI:30616"/>
        <dbReference type="ChEBI" id="CHEBI:43474"/>
        <dbReference type="ChEBI" id="CHEBI:456216"/>
        <dbReference type="EC" id="5.6.2.4"/>
    </reaction>
</comment>
<accession>A0A9P3P4E5</accession>
<feature type="domain" description="UvrD-like helicase ATP-binding" evidence="10">
    <location>
        <begin position="187"/>
        <end position="652"/>
    </location>
</feature>
<dbReference type="EC" id="5.6.2.4" evidence="7"/>
<dbReference type="Gene3D" id="3.40.91.30">
    <property type="match status" value="1"/>
</dbReference>
<dbReference type="InterPro" id="IPR014017">
    <property type="entry name" value="DNA_helicase_UvrD-like_C"/>
</dbReference>
<keyword evidence="4 9" id="KW-0067">ATP-binding</keyword>
<name>A0A9P3P4E5_KLEVA</name>
<dbReference type="InterPro" id="IPR027417">
    <property type="entry name" value="P-loop_NTPase"/>
</dbReference>
<evidence type="ECO:0000259" key="10">
    <source>
        <dbReference type="PROSITE" id="PS51198"/>
    </source>
</evidence>
<keyword evidence="5" id="KW-0413">Isomerase</keyword>
<dbReference type="Pfam" id="PF01396">
    <property type="entry name" value="Zn_ribbon_Top1"/>
    <property type="match status" value="1"/>
</dbReference>
<evidence type="ECO:0000313" key="12">
    <source>
        <dbReference type="Proteomes" id="UP001060507"/>
    </source>
</evidence>
<evidence type="ECO:0000256" key="1">
    <source>
        <dbReference type="ARBA" id="ARBA00022741"/>
    </source>
</evidence>
<dbReference type="PROSITE" id="PS51198">
    <property type="entry name" value="UVRD_HELICASE_ATP_BIND"/>
    <property type="match status" value="1"/>
</dbReference>
<sequence length="907" mass="102181">MQGSELILTVDGIIYKINIENPRAWRIRKGFLWARVTLRPAASVEVKVDGLPNAQVSTLVLMLEQALGEKQTTGELAAIHHTMARINDWLEEISRQEMLAESQRRWLTQEIQDELERRKPAVEVDTLARLLRKPAVISALGDTLQTIEATLMLWQMDHRAAWRQRNARHTARELIANKSLFDTVERQPLTPEQAKAVVCFDNKVQVIASAGSGKTSTMVARAAYAISRDIVRPERIVMLAFNKQAAEELNQRCRDAFQRAGLHGVEVETSTFHALGLSIIGKATGSKPDIPGWAIDTGAGLRKLGSLVEQLKADSVGFALQWHLFRFVFGQDLPPFGSTVSATSWDAQGRGLVLTIDGKLVRSQEEAAICNWLFLNGVNYQYEARYKVDTADDAHRQYLPDFYYPDIDVYHEHFALNEQGQPPKHFTGYLDGVKWKRQLHEAQGTTLIETTSAQIRSGVAFQHLADQLTERGIHLTPLPDREIPENGQTPLKAEELVGLIRIFISHAKSNSLSIESIRQRISRRHDRTFQYRHTLFLNIVEPLLNAWDAALAAEGGIDFEDMINLAAQCLEAGNYIPPYELVMADEFQDASRARARLCRALVKKPGRYLFTVGDDWQSINRFAGADLSVMTAFRDWFGPSEYLRLEQTFRCPQVLCDISSQFVSKNPHQLSKQVRSMTPQQGAVIEAFQVDQKEKLADAIDTFIMSLANDTAAGVIPPGRNGRISVYILGRYNADRQYLPGREHRYNTWLDVSFLTIHRAKGSEADYVILPEMLTQLKGRSFPSTRGDDPVLKLAMPEGDNFPDSEERRLFYVALTRARRRVTLFTVKGKHSRFLHELCDDGVVSITDIHGQAIAEERCPACGQGVIVQRSGPYGEFRSCSNYPLCKYKPRKQAPALVFSTPSRPSD</sequence>
<dbReference type="SUPFAM" id="SSF57783">
    <property type="entry name" value="Zinc beta-ribbon"/>
    <property type="match status" value="1"/>
</dbReference>
<dbReference type="GO" id="GO:0003916">
    <property type="term" value="F:DNA topoisomerase activity"/>
    <property type="evidence" value="ECO:0007669"/>
    <property type="project" value="InterPro"/>
</dbReference>
<dbReference type="PANTHER" id="PTHR11070:SF63">
    <property type="entry name" value="DNA HELICASE IV"/>
    <property type="match status" value="1"/>
</dbReference>
<gene>
    <name evidence="11" type="ORF">NUKP37_10730</name>
</gene>
<dbReference type="GO" id="GO:0006265">
    <property type="term" value="P:DNA topological change"/>
    <property type="evidence" value="ECO:0007669"/>
    <property type="project" value="InterPro"/>
</dbReference>
<comment type="caution">
    <text evidence="11">The sequence shown here is derived from an EMBL/GenBank/DDBJ whole genome shotgun (WGS) entry which is preliminary data.</text>
</comment>
<keyword evidence="2 9" id="KW-0378">Hydrolase</keyword>
<protein>
    <recommendedName>
        <fullName evidence="7">DNA 3'-5' helicase</fullName>
        <ecNumber evidence="7">5.6.2.4</ecNumber>
    </recommendedName>
</protein>
<dbReference type="GO" id="GO:0005524">
    <property type="term" value="F:ATP binding"/>
    <property type="evidence" value="ECO:0007669"/>
    <property type="project" value="UniProtKB-UniRule"/>
</dbReference>
<dbReference type="EMBL" id="BQTA01000002">
    <property type="protein sequence ID" value="GKJ88086.1"/>
    <property type="molecule type" value="Genomic_DNA"/>
</dbReference>
<dbReference type="Gene3D" id="3.40.50.300">
    <property type="entry name" value="P-loop containing nucleotide triphosphate hydrolases"/>
    <property type="match status" value="3"/>
</dbReference>
<dbReference type="GO" id="GO:0005694">
    <property type="term" value="C:chromosome"/>
    <property type="evidence" value="ECO:0007669"/>
    <property type="project" value="InterPro"/>
</dbReference>
<evidence type="ECO:0000256" key="7">
    <source>
        <dbReference type="ARBA" id="ARBA00034808"/>
    </source>
</evidence>
<keyword evidence="1 9" id="KW-0547">Nucleotide-binding</keyword>
<evidence type="ECO:0000256" key="2">
    <source>
        <dbReference type="ARBA" id="ARBA00022801"/>
    </source>
</evidence>
<dbReference type="Pfam" id="PF13361">
    <property type="entry name" value="UvrD_C"/>
    <property type="match status" value="1"/>
</dbReference>
<evidence type="ECO:0000256" key="3">
    <source>
        <dbReference type="ARBA" id="ARBA00022806"/>
    </source>
</evidence>
<comment type="catalytic activity">
    <reaction evidence="6">
        <text>Couples ATP hydrolysis with the unwinding of duplex DNA by translocating in the 3'-5' direction.</text>
        <dbReference type="EC" id="5.6.2.4"/>
    </reaction>
</comment>
<dbReference type="InterPro" id="IPR014016">
    <property type="entry name" value="UvrD-like_ATP-bd"/>
</dbReference>
<dbReference type="GO" id="GO:0005829">
    <property type="term" value="C:cytosol"/>
    <property type="evidence" value="ECO:0007669"/>
    <property type="project" value="TreeGrafter"/>
</dbReference>
<evidence type="ECO:0000256" key="6">
    <source>
        <dbReference type="ARBA" id="ARBA00034617"/>
    </source>
</evidence>
<dbReference type="GO" id="GO:0043138">
    <property type="term" value="F:3'-5' DNA helicase activity"/>
    <property type="evidence" value="ECO:0007669"/>
    <property type="project" value="UniProtKB-EC"/>
</dbReference>
<evidence type="ECO:0000256" key="4">
    <source>
        <dbReference type="ARBA" id="ARBA00022840"/>
    </source>
</evidence>
<dbReference type="GO" id="GO:0000725">
    <property type="term" value="P:recombinational repair"/>
    <property type="evidence" value="ECO:0007669"/>
    <property type="project" value="TreeGrafter"/>
</dbReference>
<dbReference type="Pfam" id="PF00580">
    <property type="entry name" value="UvrD-helicase"/>
    <property type="match status" value="2"/>
</dbReference>
<dbReference type="Gene3D" id="3.30.65.10">
    <property type="entry name" value="Bacterial Topoisomerase I, domain 1"/>
    <property type="match status" value="1"/>
</dbReference>